<feature type="domain" description="Amidohydrolase 3" evidence="1">
    <location>
        <begin position="52"/>
        <end position="277"/>
    </location>
</feature>
<evidence type="ECO:0000313" key="2">
    <source>
        <dbReference type="EMBL" id="MFC4352268.1"/>
    </source>
</evidence>
<organism evidence="2 3">
    <name type="scientific">Fodinicurvata halophila</name>
    <dbReference type="NCBI Taxonomy" id="1419723"/>
    <lineage>
        <taxon>Bacteria</taxon>
        <taxon>Pseudomonadati</taxon>
        <taxon>Pseudomonadota</taxon>
        <taxon>Alphaproteobacteria</taxon>
        <taxon>Rhodospirillales</taxon>
        <taxon>Rhodovibrionaceae</taxon>
        <taxon>Fodinicurvata</taxon>
    </lineage>
</organism>
<feature type="domain" description="Amidohydrolase 3" evidence="1">
    <location>
        <begin position="351"/>
        <end position="461"/>
    </location>
</feature>
<reference evidence="3" key="1">
    <citation type="journal article" date="2019" name="Int. J. Syst. Evol. Microbiol.">
        <title>The Global Catalogue of Microorganisms (GCM) 10K type strain sequencing project: providing services to taxonomists for standard genome sequencing and annotation.</title>
        <authorList>
            <consortium name="The Broad Institute Genomics Platform"/>
            <consortium name="The Broad Institute Genome Sequencing Center for Infectious Disease"/>
            <person name="Wu L."/>
            <person name="Ma J."/>
        </authorList>
    </citation>
    <scope>NUCLEOTIDE SEQUENCE [LARGE SCALE GENOMIC DNA]</scope>
    <source>
        <strain evidence="3">CECT 8472</strain>
    </source>
</reference>
<proteinExistence type="predicted"/>
<comment type="caution">
    <text evidence="2">The sequence shown here is derived from an EMBL/GenBank/DDBJ whole genome shotgun (WGS) entry which is preliminary data.</text>
</comment>
<dbReference type="InterPro" id="IPR032466">
    <property type="entry name" value="Metal_Hydrolase"/>
</dbReference>
<evidence type="ECO:0000259" key="1">
    <source>
        <dbReference type="Pfam" id="PF07969"/>
    </source>
</evidence>
<dbReference type="Proteomes" id="UP001595799">
    <property type="component" value="Unassembled WGS sequence"/>
</dbReference>
<dbReference type="RefSeq" id="WP_382422615.1">
    <property type="nucleotide sequence ID" value="NZ_JBHSCW010000006.1"/>
</dbReference>
<dbReference type="InterPro" id="IPR013108">
    <property type="entry name" value="Amidohydro_3"/>
</dbReference>
<dbReference type="Gene3D" id="2.30.40.10">
    <property type="entry name" value="Urease, subunit C, domain 1"/>
    <property type="match status" value="1"/>
</dbReference>
<evidence type="ECO:0000313" key="3">
    <source>
        <dbReference type="Proteomes" id="UP001595799"/>
    </source>
</evidence>
<keyword evidence="3" id="KW-1185">Reference proteome</keyword>
<sequence length="483" mass="52294">MNTHCTHHDLIIKDVRIFDGTGEEERRGDVAVKGDRISAIGSLERSSSAAVIEGGGLALAPGFIDVHTHDDAQVLSQDPMASKITQGVTTVIVGNCGISLAPLQPDGPVPAPLNVIGDESIYQYPKFSDYIASLQSAPPAVNVAPLVGHSTLRVGAMDSLDRPATDKELDKMGACLQEALDAGAIGLSTGLYYPPARHAPATEVLQLLKLMAGTGGIYTTHMRNEDDHVEESLRESFETAASAGVPLVVSHHKCMGHKNHGLSTQTLKMFDEVRRHQTVGLDAYPYIAGSSSLLPEMVEQSTRVLVTWSQPYPEFNGWDLERIAEVLNCTIDETIERLVPAGAIYFCMSEDDVRRIITYPYTMIGSDGIPYGAHPHPRLWGTFPRVLGRYARDLELMPLETAVHKMTGLAASTFGLKDRGRIVEGAFADIVLFDADRIADTATYEEPIRPANGIELVLVNGLIALDHGTMLEACAGHVVLREK</sequence>
<dbReference type="InterPro" id="IPR050378">
    <property type="entry name" value="Metallo-dep_Hydrolases_sf"/>
</dbReference>
<gene>
    <name evidence="2" type="ORF">ACFOW6_12025</name>
</gene>
<dbReference type="Gene3D" id="3.30.1490.130">
    <property type="entry name" value="D-aminoacylase. Domain 3"/>
    <property type="match status" value="1"/>
</dbReference>
<dbReference type="InterPro" id="IPR011059">
    <property type="entry name" value="Metal-dep_hydrolase_composite"/>
</dbReference>
<accession>A0ABV8ULX0</accession>
<name>A0ABV8ULX0_9PROT</name>
<dbReference type="PANTHER" id="PTHR11647">
    <property type="entry name" value="HYDRANTOINASE/DIHYDROPYRIMIDINASE FAMILY MEMBER"/>
    <property type="match status" value="1"/>
</dbReference>
<dbReference type="Gene3D" id="3.20.20.140">
    <property type="entry name" value="Metal-dependent hydrolases"/>
    <property type="match status" value="1"/>
</dbReference>
<dbReference type="Pfam" id="PF07969">
    <property type="entry name" value="Amidohydro_3"/>
    <property type="match status" value="2"/>
</dbReference>
<protein>
    <submittedName>
        <fullName evidence="2">Amidohydrolase family protein</fullName>
    </submittedName>
</protein>
<dbReference type="SUPFAM" id="SSF51556">
    <property type="entry name" value="Metallo-dependent hydrolases"/>
    <property type="match status" value="1"/>
</dbReference>
<dbReference type="PANTHER" id="PTHR11647:SF1">
    <property type="entry name" value="COLLAPSIN RESPONSE MEDIATOR PROTEIN"/>
    <property type="match status" value="1"/>
</dbReference>
<dbReference type="CDD" id="cd01297">
    <property type="entry name" value="D-aminoacylase"/>
    <property type="match status" value="1"/>
</dbReference>
<dbReference type="InterPro" id="IPR023100">
    <property type="entry name" value="D-aminoacylase_insert_dom_sf"/>
</dbReference>
<dbReference type="SUPFAM" id="SSF51338">
    <property type="entry name" value="Composite domain of metallo-dependent hydrolases"/>
    <property type="match status" value="1"/>
</dbReference>
<dbReference type="EMBL" id="JBHSCW010000006">
    <property type="protein sequence ID" value="MFC4352268.1"/>
    <property type="molecule type" value="Genomic_DNA"/>
</dbReference>